<dbReference type="GO" id="GO:0030288">
    <property type="term" value="C:outer membrane-bounded periplasmic space"/>
    <property type="evidence" value="ECO:0007669"/>
    <property type="project" value="TreeGrafter"/>
</dbReference>
<dbReference type="PANTHER" id="PTHR30404:SF0">
    <property type="entry name" value="N-ACETYLMURAMOYL-L-ALANINE AMIDASE AMIC"/>
    <property type="match status" value="1"/>
</dbReference>
<dbReference type="RefSeq" id="WP_012925853.1">
    <property type="nucleotide sequence ID" value="NC_013730.1"/>
</dbReference>
<dbReference type="EMBL" id="CP001769">
    <property type="protein sequence ID" value="ADB37302.1"/>
    <property type="molecule type" value="Genomic_DNA"/>
</dbReference>
<keyword evidence="3 7" id="KW-0378">Hydrolase</keyword>
<dbReference type="SUPFAM" id="SSF53187">
    <property type="entry name" value="Zn-dependent exopeptidases"/>
    <property type="match status" value="1"/>
</dbReference>
<feature type="compositionally biased region" description="Basic residues" evidence="4">
    <location>
        <begin position="40"/>
        <end position="60"/>
    </location>
</feature>
<evidence type="ECO:0000313" key="8">
    <source>
        <dbReference type="Proteomes" id="UP000002028"/>
    </source>
</evidence>
<keyword evidence="5" id="KW-0732">Signal</keyword>
<proteinExistence type="predicted"/>
<evidence type="ECO:0000256" key="3">
    <source>
        <dbReference type="ARBA" id="ARBA00022801"/>
    </source>
</evidence>
<feature type="domain" description="MurNAc-LAA" evidence="6">
    <location>
        <begin position="232"/>
        <end position="341"/>
    </location>
</feature>
<dbReference type="PANTHER" id="PTHR30404">
    <property type="entry name" value="N-ACETYLMURAMOYL-L-ALANINE AMIDASE"/>
    <property type="match status" value="1"/>
</dbReference>
<dbReference type="InterPro" id="IPR002508">
    <property type="entry name" value="MurNAc-LAA_cat"/>
</dbReference>
<keyword evidence="8" id="KW-1185">Reference proteome</keyword>
<dbReference type="AlphaFoldDB" id="D2QL63"/>
<accession>D2QL63</accession>
<evidence type="ECO:0000313" key="7">
    <source>
        <dbReference type="EMBL" id="ADB37302.1"/>
    </source>
</evidence>
<gene>
    <name evidence="7" type="ordered locus">Slin_1252</name>
</gene>
<dbReference type="EC" id="3.5.1.28" evidence="2"/>
<reference evidence="7 8" key="1">
    <citation type="journal article" date="2010" name="Stand. Genomic Sci.">
        <title>Complete genome sequence of Spirosoma linguale type strain (1).</title>
        <authorList>
            <person name="Lail K."/>
            <person name="Sikorski J."/>
            <person name="Saunders E."/>
            <person name="Lapidus A."/>
            <person name="Glavina Del Rio T."/>
            <person name="Copeland A."/>
            <person name="Tice H."/>
            <person name="Cheng J.-F."/>
            <person name="Lucas S."/>
            <person name="Nolan M."/>
            <person name="Bruce D."/>
            <person name="Goodwin L."/>
            <person name="Pitluck S."/>
            <person name="Ivanova N."/>
            <person name="Mavromatis K."/>
            <person name="Ovchinnikova G."/>
            <person name="Pati A."/>
            <person name="Chen A."/>
            <person name="Palaniappan K."/>
            <person name="Land M."/>
            <person name="Hauser L."/>
            <person name="Chang Y.-J."/>
            <person name="Jeffries C.D."/>
            <person name="Chain P."/>
            <person name="Brettin T."/>
            <person name="Detter J.C."/>
            <person name="Schuetze A."/>
            <person name="Rohde M."/>
            <person name="Tindall B.J."/>
            <person name="Goeker M."/>
            <person name="Bristow J."/>
            <person name="Eisen J.A."/>
            <person name="Markowitz V."/>
            <person name="Hugenholtz P."/>
            <person name="Kyrpides N.C."/>
            <person name="Klenk H.-P."/>
            <person name="Chen F."/>
        </authorList>
    </citation>
    <scope>NUCLEOTIDE SEQUENCE [LARGE SCALE GENOMIC DNA]</scope>
    <source>
        <strain evidence="8">ATCC 33905 / DSM 74 / LMG 10896 / Claus 1</strain>
    </source>
</reference>
<evidence type="ECO:0000256" key="2">
    <source>
        <dbReference type="ARBA" id="ARBA00011901"/>
    </source>
</evidence>
<comment type="catalytic activity">
    <reaction evidence="1">
        <text>Hydrolyzes the link between N-acetylmuramoyl residues and L-amino acid residues in certain cell-wall glycopeptides.</text>
        <dbReference type="EC" id="3.5.1.28"/>
    </reaction>
</comment>
<dbReference type="GO" id="GO:0008745">
    <property type="term" value="F:N-acetylmuramoyl-L-alanine amidase activity"/>
    <property type="evidence" value="ECO:0007669"/>
    <property type="project" value="UniProtKB-EC"/>
</dbReference>
<dbReference type="Gene3D" id="3.40.630.40">
    <property type="entry name" value="Zn-dependent exopeptidases"/>
    <property type="match status" value="1"/>
</dbReference>
<feature type="signal peptide" evidence="5">
    <location>
        <begin position="1"/>
        <end position="21"/>
    </location>
</feature>
<evidence type="ECO:0000256" key="4">
    <source>
        <dbReference type="SAM" id="MobiDB-lite"/>
    </source>
</evidence>
<protein>
    <recommendedName>
        <fullName evidence="2">N-acetylmuramoyl-L-alanine amidase</fullName>
        <ecNumber evidence="2">3.5.1.28</ecNumber>
    </recommendedName>
</protein>
<evidence type="ECO:0000259" key="6">
    <source>
        <dbReference type="SMART" id="SM00646"/>
    </source>
</evidence>
<dbReference type="SMART" id="SM00646">
    <property type="entry name" value="Ami_3"/>
    <property type="match status" value="1"/>
</dbReference>
<dbReference type="Pfam" id="PF01520">
    <property type="entry name" value="Amidase_3"/>
    <property type="match status" value="1"/>
</dbReference>
<dbReference type="InterPro" id="IPR050695">
    <property type="entry name" value="N-acetylmuramoyl_amidase_3"/>
</dbReference>
<dbReference type="GO" id="GO:0009253">
    <property type="term" value="P:peptidoglycan catabolic process"/>
    <property type="evidence" value="ECO:0007669"/>
    <property type="project" value="InterPro"/>
</dbReference>
<feature type="region of interest" description="Disordered" evidence="4">
    <location>
        <begin position="32"/>
        <end position="82"/>
    </location>
</feature>
<dbReference type="Proteomes" id="UP000002028">
    <property type="component" value="Chromosome"/>
</dbReference>
<dbReference type="STRING" id="504472.Slin_1252"/>
<sequence>MHLLALLIICLTFSGITSSEAVRAPSYSIRGISRNQQSGQKKKKVSKSPRQTKKVRKTSARKPVQARPKSKKTRQTLPAAKRNRTIVSTKKRKPVVKKVPLPVSRRLAIMGSRYATIPTLDGQLSGTVYYLASGHGGPDPGAIGKYGKQRLPEDEYAYDVTLRLARLLIQHGAAVYMIVQDRNDGIRDVAVLPIDYDEVAYPNQAIPLNQTSRLRQTTTAVNSEYARHKGRYQRFVTIHVDSRSKGETTDVFFYHHPQSKVGLRLARHIHKTFLANYRRHRPARPYMGRVSSRGSLYVVKNSHPPTVFIELGNIQNSLDQRRFLIPQNRQALANWMCQGILTDYRTR</sequence>
<dbReference type="eggNOG" id="COG0860">
    <property type="taxonomic scope" value="Bacteria"/>
</dbReference>
<dbReference type="HOGENOM" id="CLU_799029_0_0_10"/>
<evidence type="ECO:0000256" key="1">
    <source>
        <dbReference type="ARBA" id="ARBA00001561"/>
    </source>
</evidence>
<organism evidence="7 8">
    <name type="scientific">Spirosoma linguale (strain ATCC 33905 / DSM 74 / LMG 10896 / Claus 1)</name>
    <dbReference type="NCBI Taxonomy" id="504472"/>
    <lineage>
        <taxon>Bacteria</taxon>
        <taxon>Pseudomonadati</taxon>
        <taxon>Bacteroidota</taxon>
        <taxon>Cytophagia</taxon>
        <taxon>Cytophagales</taxon>
        <taxon>Cytophagaceae</taxon>
        <taxon>Spirosoma</taxon>
    </lineage>
</organism>
<dbReference type="CDD" id="cd02696">
    <property type="entry name" value="MurNAc-LAA"/>
    <property type="match status" value="1"/>
</dbReference>
<name>D2QL63_SPILD</name>
<dbReference type="KEGG" id="sli:Slin_1252"/>
<evidence type="ECO:0000256" key="5">
    <source>
        <dbReference type="SAM" id="SignalP"/>
    </source>
</evidence>
<feature type="chain" id="PRO_5003034916" description="N-acetylmuramoyl-L-alanine amidase" evidence="5">
    <location>
        <begin position="22"/>
        <end position="347"/>
    </location>
</feature>